<dbReference type="FunFam" id="1.10.510.10:FF:000549">
    <property type="entry name" value="Protein serine/threonine kinase (Ran1), putative"/>
    <property type="match status" value="1"/>
</dbReference>
<keyword evidence="2 3" id="KW-0067">ATP-binding</keyword>
<dbReference type="GO" id="GO:0004674">
    <property type="term" value="F:protein serine/threonine kinase activity"/>
    <property type="evidence" value="ECO:0007669"/>
    <property type="project" value="UniProtKB-KW"/>
</dbReference>
<keyword evidence="7" id="KW-1185">Reference proteome</keyword>
<dbReference type="AlphaFoldDB" id="A0A4S2MXV9"/>
<dbReference type="SMART" id="SM00220">
    <property type="entry name" value="S_TKc"/>
    <property type="match status" value="1"/>
</dbReference>
<dbReference type="CDD" id="cd13993">
    <property type="entry name" value="STKc_Pat1_like"/>
    <property type="match status" value="1"/>
</dbReference>
<dbReference type="PROSITE" id="PS00108">
    <property type="entry name" value="PROTEIN_KINASE_ST"/>
    <property type="match status" value="1"/>
</dbReference>
<dbReference type="Pfam" id="PF00069">
    <property type="entry name" value="Pkinase"/>
    <property type="match status" value="1"/>
</dbReference>
<protein>
    <submittedName>
        <fullName evidence="6">Pkinase-domain-containing protein</fullName>
    </submittedName>
</protein>
<evidence type="ECO:0000256" key="1">
    <source>
        <dbReference type="ARBA" id="ARBA00022741"/>
    </source>
</evidence>
<gene>
    <name evidence="6" type="ORF">EX30DRAFT_262881</name>
</gene>
<evidence type="ECO:0000256" key="3">
    <source>
        <dbReference type="PROSITE-ProRule" id="PRU10141"/>
    </source>
</evidence>
<evidence type="ECO:0000256" key="4">
    <source>
        <dbReference type="RuleBase" id="RU000304"/>
    </source>
</evidence>
<organism evidence="6 7">
    <name type="scientific">Ascodesmis nigricans</name>
    <dbReference type="NCBI Taxonomy" id="341454"/>
    <lineage>
        <taxon>Eukaryota</taxon>
        <taxon>Fungi</taxon>
        <taxon>Dikarya</taxon>
        <taxon>Ascomycota</taxon>
        <taxon>Pezizomycotina</taxon>
        <taxon>Pezizomycetes</taxon>
        <taxon>Pezizales</taxon>
        <taxon>Ascodesmidaceae</taxon>
        <taxon>Ascodesmis</taxon>
    </lineage>
</organism>
<reference evidence="6 7" key="1">
    <citation type="submission" date="2019-04" db="EMBL/GenBank/DDBJ databases">
        <title>Comparative genomics and transcriptomics to analyze fruiting body development in filamentous ascomycetes.</title>
        <authorList>
            <consortium name="DOE Joint Genome Institute"/>
            <person name="Lutkenhaus R."/>
            <person name="Traeger S."/>
            <person name="Breuer J."/>
            <person name="Kuo A."/>
            <person name="Lipzen A."/>
            <person name="Pangilinan J."/>
            <person name="Dilworth D."/>
            <person name="Sandor L."/>
            <person name="Poggeler S."/>
            <person name="Barry K."/>
            <person name="Grigoriev I.V."/>
            <person name="Nowrousian M."/>
        </authorList>
    </citation>
    <scope>NUCLEOTIDE SEQUENCE [LARGE SCALE GENOMIC DNA]</scope>
    <source>
        <strain evidence="6 7">CBS 389.68</strain>
    </source>
</reference>
<keyword evidence="6" id="KW-0808">Transferase</keyword>
<dbReference type="InterPro" id="IPR017441">
    <property type="entry name" value="Protein_kinase_ATP_BS"/>
</dbReference>
<comment type="similarity">
    <text evidence="4">Belongs to the protein kinase superfamily.</text>
</comment>
<name>A0A4S2MXV9_9PEZI</name>
<dbReference type="FunCoup" id="A0A4S2MXV9">
    <property type="interactions" value="194"/>
</dbReference>
<dbReference type="Proteomes" id="UP000298138">
    <property type="component" value="Unassembled WGS sequence"/>
</dbReference>
<dbReference type="PANTHER" id="PTHR24346:SF30">
    <property type="entry name" value="MATERNAL EMBRYONIC LEUCINE ZIPPER KINASE"/>
    <property type="match status" value="1"/>
</dbReference>
<feature type="domain" description="Protein kinase" evidence="5">
    <location>
        <begin position="29"/>
        <end position="293"/>
    </location>
</feature>
<evidence type="ECO:0000313" key="7">
    <source>
        <dbReference type="Proteomes" id="UP000298138"/>
    </source>
</evidence>
<dbReference type="PANTHER" id="PTHR24346">
    <property type="entry name" value="MAP/MICROTUBULE AFFINITY-REGULATING KINASE"/>
    <property type="match status" value="1"/>
</dbReference>
<dbReference type="InParanoid" id="A0A4S2MXV9"/>
<feature type="binding site" evidence="3">
    <location>
        <position position="58"/>
    </location>
    <ligand>
        <name>ATP</name>
        <dbReference type="ChEBI" id="CHEBI:30616"/>
    </ligand>
</feature>
<dbReference type="InterPro" id="IPR011009">
    <property type="entry name" value="Kinase-like_dom_sf"/>
</dbReference>
<dbReference type="GO" id="GO:0035556">
    <property type="term" value="P:intracellular signal transduction"/>
    <property type="evidence" value="ECO:0007669"/>
    <property type="project" value="TreeGrafter"/>
</dbReference>
<dbReference type="Gene3D" id="1.10.510.10">
    <property type="entry name" value="Transferase(Phosphotransferase) domain 1"/>
    <property type="match status" value="1"/>
</dbReference>
<proteinExistence type="inferred from homology"/>
<dbReference type="STRING" id="341454.A0A4S2MXV9"/>
<evidence type="ECO:0000256" key="2">
    <source>
        <dbReference type="ARBA" id="ARBA00022840"/>
    </source>
</evidence>
<accession>A0A4S2MXV9</accession>
<keyword evidence="1 3" id="KW-0547">Nucleotide-binding</keyword>
<dbReference type="InterPro" id="IPR008271">
    <property type="entry name" value="Ser/Thr_kinase_AS"/>
</dbReference>
<keyword evidence="6" id="KW-0418">Kinase</keyword>
<dbReference type="PROSITE" id="PS00107">
    <property type="entry name" value="PROTEIN_KINASE_ATP"/>
    <property type="match status" value="1"/>
</dbReference>
<evidence type="ECO:0000259" key="5">
    <source>
        <dbReference type="PROSITE" id="PS50011"/>
    </source>
</evidence>
<dbReference type="SUPFAM" id="SSF56112">
    <property type="entry name" value="Protein kinase-like (PK-like)"/>
    <property type="match status" value="1"/>
</dbReference>
<evidence type="ECO:0000313" key="6">
    <source>
        <dbReference type="EMBL" id="TGZ81434.1"/>
    </source>
</evidence>
<dbReference type="InterPro" id="IPR000719">
    <property type="entry name" value="Prot_kinase_dom"/>
</dbReference>
<dbReference type="EMBL" id="ML220119">
    <property type="protein sequence ID" value="TGZ81434.1"/>
    <property type="molecule type" value="Genomic_DNA"/>
</dbReference>
<dbReference type="PROSITE" id="PS50011">
    <property type="entry name" value="PROTEIN_KINASE_DOM"/>
    <property type="match status" value="1"/>
</dbReference>
<keyword evidence="4" id="KW-0723">Serine/threonine-protein kinase</keyword>
<sequence length="436" mass="48559">MGATSSEGSSRSAVSAPEDRIGYLVAHHLELTGILGIGAYGVVYSAVDIFTCAPYAVKALARSGLDARQQKFQQREISLHMKASGHPNIVGLERIVEDYDTIYVIMEYCPEGDLFTNITERGHYVGNDYLARRAFLQLLDAVEYCHSLGIYHRDLKPENVLCAAGGQELKLADFGLATTETSTSDFGCGSTFYMSPECQQSSSSRHLGFYASAPNDVWSLGVILVNLTCGRNPWKRASTSDSTYRAYLQDRSFLRTILPLSVELDAVLQRVFEPNPLKRITIPELRLCIMQCVRLTNGPNPMDSPPVSEVSEPQDYQFSEDFALPSPVNEVPPNGLMTPPDSAPQTPHNVSFRNIFNFNVKSPFSRSSNTTSSSDESYYHDAQEPQIIHHPQQEYISPPPPTQPSSGRTFWPFPFFRREDFANMHSQIAHPGLQVF</sequence>
<dbReference type="GO" id="GO:0005737">
    <property type="term" value="C:cytoplasm"/>
    <property type="evidence" value="ECO:0007669"/>
    <property type="project" value="TreeGrafter"/>
</dbReference>
<dbReference type="GO" id="GO:0005524">
    <property type="term" value="F:ATP binding"/>
    <property type="evidence" value="ECO:0007669"/>
    <property type="project" value="UniProtKB-UniRule"/>
</dbReference>
<dbReference type="OrthoDB" id="541276at2759"/>